<name>A0A6J5DXY3_9BURK</name>
<dbReference type="RefSeq" id="WP_175227585.1">
    <property type="nucleotide sequence ID" value="NZ_CADIKH010000014.1"/>
</dbReference>
<organism evidence="1 2">
    <name type="scientific">Paraburkholderia humisilvae</name>
    <dbReference type="NCBI Taxonomy" id="627669"/>
    <lineage>
        <taxon>Bacteria</taxon>
        <taxon>Pseudomonadati</taxon>
        <taxon>Pseudomonadota</taxon>
        <taxon>Betaproteobacteria</taxon>
        <taxon>Burkholderiales</taxon>
        <taxon>Burkholderiaceae</taxon>
        <taxon>Paraburkholderia</taxon>
    </lineage>
</organism>
<proteinExistence type="predicted"/>
<evidence type="ECO:0000313" key="2">
    <source>
        <dbReference type="Proteomes" id="UP000494363"/>
    </source>
</evidence>
<protein>
    <submittedName>
        <fullName evidence="1">Uncharacterized protein</fullName>
    </submittedName>
</protein>
<dbReference type="Proteomes" id="UP000494363">
    <property type="component" value="Unassembled WGS sequence"/>
</dbReference>
<keyword evidence="2" id="KW-1185">Reference proteome</keyword>
<reference evidence="1 2" key="1">
    <citation type="submission" date="2020-04" db="EMBL/GenBank/DDBJ databases">
        <authorList>
            <person name="De Canck E."/>
        </authorList>
    </citation>
    <scope>NUCLEOTIDE SEQUENCE [LARGE SCALE GENOMIC DNA]</scope>
    <source>
        <strain evidence="1 2">LMG 29542</strain>
    </source>
</reference>
<gene>
    <name evidence="1" type="ORF">LMG29542_03357</name>
</gene>
<accession>A0A6J5DXY3</accession>
<evidence type="ECO:0000313" key="1">
    <source>
        <dbReference type="EMBL" id="CAB3758497.1"/>
    </source>
</evidence>
<dbReference type="EMBL" id="CADIKH010000014">
    <property type="protein sequence ID" value="CAB3758497.1"/>
    <property type="molecule type" value="Genomic_DNA"/>
</dbReference>
<dbReference type="AlphaFoldDB" id="A0A6J5DXY3"/>
<sequence length="103" mass="11791">MNDDVKVTIKISVPPAKDLVQWLAAARLVREDAPQLVEYVERRFREGLHVAHVSDTGHCHTINDPGHSHGLERGLFESFVVDQERERMARNLTIVRPLPCDRE</sequence>